<name>A0A327NCX1_9BACT</name>
<dbReference type="SUPFAM" id="SSF49464">
    <property type="entry name" value="Carboxypeptidase regulatory domain-like"/>
    <property type="match status" value="1"/>
</dbReference>
<keyword evidence="6 8" id="KW-0472">Membrane</keyword>
<evidence type="ECO:0000256" key="6">
    <source>
        <dbReference type="ARBA" id="ARBA00023136"/>
    </source>
</evidence>
<dbReference type="InterPro" id="IPR008969">
    <property type="entry name" value="CarboxyPept-like_regulatory"/>
</dbReference>
<dbReference type="AlphaFoldDB" id="A0A327NCX1"/>
<evidence type="ECO:0000256" key="4">
    <source>
        <dbReference type="ARBA" id="ARBA00022692"/>
    </source>
</evidence>
<reference evidence="12 13" key="1">
    <citation type="submission" date="2018-06" db="EMBL/GenBank/DDBJ databases">
        <title>Spirosoma sp. HMF3257 Genome sequencing and assembly.</title>
        <authorList>
            <person name="Kang H."/>
            <person name="Cha I."/>
            <person name="Kim H."/>
            <person name="Kang J."/>
            <person name="Joh K."/>
        </authorList>
    </citation>
    <scope>NUCLEOTIDE SEQUENCE [LARGE SCALE GENOMIC DNA]</scope>
    <source>
        <strain evidence="12 13">HMF3257</strain>
    </source>
</reference>
<keyword evidence="3 8" id="KW-1134">Transmembrane beta strand</keyword>
<dbReference type="Gene3D" id="2.40.170.20">
    <property type="entry name" value="TonB-dependent receptor, beta-barrel domain"/>
    <property type="match status" value="1"/>
</dbReference>
<feature type="domain" description="TonB-dependent receptor plug" evidence="11">
    <location>
        <begin position="238"/>
        <end position="353"/>
    </location>
</feature>
<evidence type="ECO:0000259" key="11">
    <source>
        <dbReference type="Pfam" id="PF07715"/>
    </source>
</evidence>
<dbReference type="Pfam" id="PF00593">
    <property type="entry name" value="TonB_dep_Rec_b-barrel"/>
    <property type="match status" value="1"/>
</dbReference>
<proteinExistence type="inferred from homology"/>
<organism evidence="12 13">
    <name type="scientific">Spirosoma telluris</name>
    <dbReference type="NCBI Taxonomy" id="2183553"/>
    <lineage>
        <taxon>Bacteria</taxon>
        <taxon>Pseudomonadati</taxon>
        <taxon>Bacteroidota</taxon>
        <taxon>Cytophagia</taxon>
        <taxon>Cytophagales</taxon>
        <taxon>Cytophagaceae</taxon>
        <taxon>Spirosoma</taxon>
    </lineage>
</organism>
<dbReference type="EMBL" id="QLII01000002">
    <property type="protein sequence ID" value="RAI73111.1"/>
    <property type="molecule type" value="Genomic_DNA"/>
</dbReference>
<evidence type="ECO:0000313" key="13">
    <source>
        <dbReference type="Proteomes" id="UP000249016"/>
    </source>
</evidence>
<comment type="similarity">
    <text evidence="8 9">Belongs to the TonB-dependent receptor family.</text>
</comment>
<dbReference type="NCBIfam" id="TIGR04056">
    <property type="entry name" value="OMP_RagA_SusC"/>
    <property type="match status" value="1"/>
</dbReference>
<keyword evidence="2 8" id="KW-0813">Transport</keyword>
<dbReference type="Pfam" id="PF13715">
    <property type="entry name" value="CarbopepD_reg_2"/>
    <property type="match status" value="1"/>
</dbReference>
<dbReference type="Proteomes" id="UP000249016">
    <property type="component" value="Unassembled WGS sequence"/>
</dbReference>
<dbReference type="InterPro" id="IPR000531">
    <property type="entry name" value="Beta-barrel_TonB"/>
</dbReference>
<evidence type="ECO:0000256" key="9">
    <source>
        <dbReference type="RuleBase" id="RU003357"/>
    </source>
</evidence>
<dbReference type="SUPFAM" id="SSF56935">
    <property type="entry name" value="Porins"/>
    <property type="match status" value="1"/>
</dbReference>
<feature type="domain" description="TonB-dependent receptor-like beta-barrel" evidence="10">
    <location>
        <begin position="589"/>
        <end position="1119"/>
    </location>
</feature>
<keyword evidence="5 9" id="KW-0798">TonB box</keyword>
<dbReference type="InterPro" id="IPR036942">
    <property type="entry name" value="Beta-barrel_TonB_sf"/>
</dbReference>
<dbReference type="InterPro" id="IPR037066">
    <property type="entry name" value="Plug_dom_sf"/>
</dbReference>
<accession>A0A327NCX1</accession>
<dbReference type="NCBIfam" id="TIGR04057">
    <property type="entry name" value="SusC_RagA_signa"/>
    <property type="match status" value="1"/>
</dbReference>
<dbReference type="PROSITE" id="PS52016">
    <property type="entry name" value="TONB_DEPENDENT_REC_3"/>
    <property type="match status" value="1"/>
</dbReference>
<comment type="caution">
    <text evidence="12">The sequence shown here is derived from an EMBL/GenBank/DDBJ whole genome shotgun (WGS) entry which is preliminary data.</text>
</comment>
<gene>
    <name evidence="12" type="ORF">HMF3257_37580</name>
</gene>
<dbReference type="Gene3D" id="2.60.40.1120">
    <property type="entry name" value="Carboxypeptidase-like, regulatory domain"/>
    <property type="match status" value="1"/>
</dbReference>
<comment type="subcellular location">
    <subcellularLocation>
        <location evidence="1 8">Cell outer membrane</location>
        <topology evidence="1 8">Multi-pass membrane protein</topology>
    </subcellularLocation>
</comment>
<evidence type="ECO:0000256" key="1">
    <source>
        <dbReference type="ARBA" id="ARBA00004571"/>
    </source>
</evidence>
<evidence type="ECO:0000256" key="7">
    <source>
        <dbReference type="ARBA" id="ARBA00023237"/>
    </source>
</evidence>
<dbReference type="InterPro" id="IPR039426">
    <property type="entry name" value="TonB-dep_rcpt-like"/>
</dbReference>
<dbReference type="InterPro" id="IPR023997">
    <property type="entry name" value="TonB-dep_OMP_SusC/RagA_CS"/>
</dbReference>
<dbReference type="InterPro" id="IPR012910">
    <property type="entry name" value="Plug_dom"/>
</dbReference>
<evidence type="ECO:0000256" key="5">
    <source>
        <dbReference type="ARBA" id="ARBA00023077"/>
    </source>
</evidence>
<dbReference type="GO" id="GO:0009279">
    <property type="term" value="C:cell outer membrane"/>
    <property type="evidence" value="ECO:0007669"/>
    <property type="project" value="UniProtKB-SubCell"/>
</dbReference>
<dbReference type="Gene3D" id="2.170.130.10">
    <property type="entry name" value="TonB-dependent receptor, plug domain"/>
    <property type="match status" value="1"/>
</dbReference>
<evidence type="ECO:0000256" key="2">
    <source>
        <dbReference type="ARBA" id="ARBA00022448"/>
    </source>
</evidence>
<dbReference type="Pfam" id="PF07715">
    <property type="entry name" value="Plug"/>
    <property type="match status" value="1"/>
</dbReference>
<evidence type="ECO:0000256" key="8">
    <source>
        <dbReference type="PROSITE-ProRule" id="PRU01360"/>
    </source>
</evidence>
<dbReference type="InterPro" id="IPR023996">
    <property type="entry name" value="TonB-dep_OMP_SusC/RagA"/>
</dbReference>
<evidence type="ECO:0000256" key="3">
    <source>
        <dbReference type="ARBA" id="ARBA00022452"/>
    </source>
</evidence>
<keyword evidence="13" id="KW-1185">Reference proteome</keyword>
<sequence>MFFLPNTTPFFRRTLMRIGLLQGLFIGLLTGTGFAYDGQAQTILNREISVNVANQPLKKVIDLLQTQTQVRFIYSSRIRLSEPVSLVATSEKLQSVLNRLLSPLQIDYKVINDQIVLARLKSSPTDLTTPRQDLSRDLPADRTLTGRVSEQSSGQGLPGVSVVVKGTSKGTTTDGEGNFRLVVSEDTDSPGGLTLVFSFIGYLTQEVAVGSRTKLDVQLATDVRSLNEIVVVGYGTQKKSDVTGSVASISAEKLKTQPVAGIDQALAGQLPGVQVTQPSGAPGGGVRVRIRGAGSISSSSEPLYVIDGFPVQGNFDQNYNPLTTLNPSDIESINVLKDASSTAIYGSRGSNGVVIITTKRGKAGKARIDFDAYVGSQSLERTIKVMNAQQLAEASIEARNQYYRDVIGGNPADSNEERLKKTTAGLALLPPIFTQPGQYDTDWQKAFYRTAPISSYNLSVSGGTERSTYSVGAGYFNQQGIIPNTDLVRYSLRANLESRASDRLKIGVSLLPSVRTQRVVDAEGHPCCGGTVLGALTFLPQVPVTNPDGSYSTMTDFQYGFQTPENPLVVTQEENRRQLAYRILGTAYAEYTVIKDLNVRITLGGDLNASREDRFRSSRIGNPNQPAPTVPSGYANDGMSYNWLNENTLTYTRQMGKHSLTALAGYTIQKNRSYGTSLTAINFPNDLVPTLNAGQINGGNTSRDEWGLLSWLGRINYGYRDRYLLTVSVRRDGSSRFGSANRWGNFPSVAVAWRISEEPFMQPFKAISELKLRASAGQNGNNFISNYGSIGLVNSSNYILGSGSGSLANGLVPSTIANPNLTWEKANQTDVGLEVGLLNNRILFTADYYNRITSGLLLNVPVPSITGFTNALQNIGKVKNYGLELSLTTRNVTGKAFTWTTDANISFNRNTVLALGPKGDPIRSSTDVSDTHITQIGSPISNFYGYQVDGVFQNQAQVDAGPKWASPVVTKPGDFRFKDLNGDGKIDASDRTILGTPYPKYVFGLTNTLTFKGFDLSVLIQGSQGNQVLFLQRRFFGFIAASNAYADLVNRWKSEADPGDGKHTKAYATGNSNQVTSYYIEDGSYLRIRNVSLGFRLPNPWVERLKMQNLRVYASGQNLYTFTHYAGYNPEVNRNYNGNPLTEGVDYGVYPLARTFTFGVNASF</sequence>
<keyword evidence="7 8" id="KW-0998">Cell outer membrane</keyword>
<dbReference type="OrthoDB" id="9768177at2"/>
<dbReference type="FunFam" id="2.170.130.10:FF:000008">
    <property type="entry name" value="SusC/RagA family TonB-linked outer membrane protein"/>
    <property type="match status" value="1"/>
</dbReference>
<evidence type="ECO:0000313" key="12">
    <source>
        <dbReference type="EMBL" id="RAI73111.1"/>
    </source>
</evidence>
<keyword evidence="4 8" id="KW-0812">Transmembrane</keyword>
<protein>
    <submittedName>
        <fullName evidence="12">SusC/RagA family TonB-linked outer membrane protein</fullName>
    </submittedName>
</protein>
<evidence type="ECO:0000259" key="10">
    <source>
        <dbReference type="Pfam" id="PF00593"/>
    </source>
</evidence>